<evidence type="ECO:0000256" key="2">
    <source>
        <dbReference type="SAM" id="SignalP"/>
    </source>
</evidence>
<keyword evidence="5" id="KW-1185">Reference proteome</keyword>
<proteinExistence type="predicted"/>
<accession>U4K6Q4</accession>
<dbReference type="PATRIC" id="fig|1260221.3.peg.2088"/>
<keyword evidence="1 2" id="KW-0732">Signal</keyword>
<evidence type="ECO:0000313" key="5">
    <source>
        <dbReference type="Proteomes" id="UP000016895"/>
    </source>
</evidence>
<dbReference type="Proteomes" id="UP000016895">
    <property type="component" value="Chromosome 1"/>
</dbReference>
<dbReference type="SUPFAM" id="SSF56925">
    <property type="entry name" value="OMPA-like"/>
    <property type="match status" value="1"/>
</dbReference>
<dbReference type="Gene3D" id="2.40.160.20">
    <property type="match status" value="1"/>
</dbReference>
<protein>
    <submittedName>
        <fullName evidence="4">Putative OMPA-like protein</fullName>
    </submittedName>
</protein>
<dbReference type="EMBL" id="FO203526">
    <property type="protein sequence ID" value="CCO58276.1"/>
    <property type="molecule type" value="Genomic_DNA"/>
</dbReference>
<feature type="domain" description="Outer membrane protein beta-barrel" evidence="3">
    <location>
        <begin position="5"/>
        <end position="180"/>
    </location>
</feature>
<feature type="chain" id="PRO_5004650841" evidence="2">
    <location>
        <begin position="19"/>
        <end position="180"/>
    </location>
</feature>
<dbReference type="OrthoDB" id="7063872at2"/>
<feature type="signal peptide" evidence="2">
    <location>
        <begin position="1"/>
        <end position="18"/>
    </location>
</feature>
<sequence>MKKLLLLLTLALSPVTLASQNHLGLKIGASSIENSKDEDAGLSFLVDYAYQFHPNLSAEIGYTTASGISSSIITGVLGDTTESLSYSATFVGLKAHLTPVDFFNLYAVGGASYSNVEKTLTPKSGGVETVDSYKGVNPYFGGGAELIFVDTLSLSLEYRRFILENSYESNALFAGVNFKF</sequence>
<dbReference type="InterPro" id="IPR011250">
    <property type="entry name" value="OMP/PagP_B-barrel"/>
</dbReference>
<dbReference type="AlphaFoldDB" id="U4K6Q4"/>
<evidence type="ECO:0000313" key="4">
    <source>
        <dbReference type="EMBL" id="CCO58276.1"/>
    </source>
</evidence>
<dbReference type="KEGG" id="vni:VIBNI_A2198"/>
<evidence type="ECO:0000256" key="1">
    <source>
        <dbReference type="ARBA" id="ARBA00022729"/>
    </source>
</evidence>
<name>U4K6Q4_9VIBR</name>
<evidence type="ECO:0000259" key="3">
    <source>
        <dbReference type="Pfam" id="PF13505"/>
    </source>
</evidence>
<dbReference type="InterPro" id="IPR027385">
    <property type="entry name" value="Beta-barrel_OMP"/>
</dbReference>
<gene>
    <name evidence="4" type="ORF">VIBNI_A2198</name>
</gene>
<organism evidence="4 5">
    <name type="scientific">Vibrio nigripulchritudo</name>
    <dbReference type="NCBI Taxonomy" id="28173"/>
    <lineage>
        <taxon>Bacteria</taxon>
        <taxon>Pseudomonadati</taxon>
        <taxon>Pseudomonadota</taxon>
        <taxon>Gammaproteobacteria</taxon>
        <taxon>Vibrionales</taxon>
        <taxon>Vibrionaceae</taxon>
        <taxon>Vibrio</taxon>
    </lineage>
</organism>
<reference evidence="4 5" key="1">
    <citation type="journal article" date="2013" name="ISME J.">
        <title>Comparative genomics of pathogenic lineages of Vibrio nigripulchritudo identifies virulence-associated traits.</title>
        <authorList>
            <person name="Goudenege D."/>
            <person name="Labreuche Y."/>
            <person name="Krin E."/>
            <person name="Ansquer D."/>
            <person name="Mangenot S."/>
            <person name="Calteau A."/>
            <person name="Medigue C."/>
            <person name="Mazel D."/>
            <person name="Polz M.F."/>
            <person name="Le Roux F."/>
        </authorList>
    </citation>
    <scope>NUCLEOTIDE SEQUENCE [LARGE SCALE GENOMIC DNA]</scope>
    <source>
        <strain evidence="5">SnF1</strain>
    </source>
</reference>
<dbReference type="Pfam" id="PF13505">
    <property type="entry name" value="OMP_b-brl"/>
    <property type="match status" value="1"/>
</dbReference>
<dbReference type="RefSeq" id="WP_022551078.1">
    <property type="nucleotide sequence ID" value="NC_022528.1"/>
</dbReference>